<dbReference type="STRING" id="930131.SAMN05216389_13014"/>
<dbReference type="OrthoDB" id="9781631at2"/>
<dbReference type="PROSITE" id="PS51371">
    <property type="entry name" value="CBS"/>
    <property type="match status" value="2"/>
</dbReference>
<feature type="domain" description="CBS" evidence="3">
    <location>
        <begin position="7"/>
        <end position="63"/>
    </location>
</feature>
<dbReference type="PANTHER" id="PTHR43080:SF2">
    <property type="entry name" value="CBS DOMAIN-CONTAINING PROTEIN"/>
    <property type="match status" value="1"/>
</dbReference>
<dbReference type="InterPro" id="IPR000644">
    <property type="entry name" value="CBS_dom"/>
</dbReference>
<dbReference type="RefSeq" id="WP_090872865.1">
    <property type="nucleotide sequence ID" value="NZ_FOHE01000030.1"/>
</dbReference>
<gene>
    <name evidence="5" type="ORF">SAMN05216389_13014</name>
</gene>
<dbReference type="EMBL" id="FOHE01000030">
    <property type="protein sequence ID" value="SET80436.1"/>
    <property type="molecule type" value="Genomic_DNA"/>
</dbReference>
<dbReference type="Pfam" id="PF00571">
    <property type="entry name" value="CBS"/>
    <property type="match status" value="2"/>
</dbReference>
<dbReference type="InterPro" id="IPR046342">
    <property type="entry name" value="CBS_dom_sf"/>
</dbReference>
<dbReference type="AlphaFoldDB" id="A0A1I0H9F4"/>
<organism evidence="5 6">
    <name type="scientific">Oceanobacillus limi</name>
    <dbReference type="NCBI Taxonomy" id="930131"/>
    <lineage>
        <taxon>Bacteria</taxon>
        <taxon>Bacillati</taxon>
        <taxon>Bacillota</taxon>
        <taxon>Bacilli</taxon>
        <taxon>Bacillales</taxon>
        <taxon>Bacillaceae</taxon>
        <taxon>Oceanobacillus</taxon>
    </lineage>
</organism>
<dbReference type="CDD" id="cd04883">
    <property type="entry name" value="ACT_AcuB"/>
    <property type="match status" value="1"/>
</dbReference>
<reference evidence="5 6" key="1">
    <citation type="submission" date="2016-10" db="EMBL/GenBank/DDBJ databases">
        <authorList>
            <person name="de Groot N.N."/>
        </authorList>
    </citation>
    <scope>NUCLEOTIDE SEQUENCE [LARGE SCALE GENOMIC DNA]</scope>
    <source>
        <strain evidence="5 6">IBRC-M 10780</strain>
    </source>
</reference>
<name>A0A1I0H9F4_9BACI</name>
<evidence type="ECO:0000313" key="5">
    <source>
        <dbReference type="EMBL" id="SET80436.1"/>
    </source>
</evidence>
<keyword evidence="6" id="KW-1185">Reference proteome</keyword>
<dbReference type="InterPro" id="IPR002912">
    <property type="entry name" value="ACT_dom"/>
</dbReference>
<dbReference type="Gene3D" id="3.10.580.10">
    <property type="entry name" value="CBS-domain"/>
    <property type="match status" value="1"/>
</dbReference>
<dbReference type="Pfam" id="PF01842">
    <property type="entry name" value="ACT"/>
    <property type="match status" value="1"/>
</dbReference>
<accession>A0A1I0H9F4</accession>
<evidence type="ECO:0000259" key="3">
    <source>
        <dbReference type="PROSITE" id="PS51371"/>
    </source>
</evidence>
<dbReference type="PANTHER" id="PTHR43080">
    <property type="entry name" value="CBS DOMAIN-CONTAINING PROTEIN CBSX3, MITOCHONDRIAL"/>
    <property type="match status" value="1"/>
</dbReference>
<evidence type="ECO:0000256" key="1">
    <source>
        <dbReference type="ARBA" id="ARBA00023122"/>
    </source>
</evidence>
<dbReference type="InterPro" id="IPR051257">
    <property type="entry name" value="Diverse_CBS-Domain"/>
</dbReference>
<protein>
    <submittedName>
        <fullName evidence="5">Acetoin utilization protein AcuB</fullName>
    </submittedName>
</protein>
<evidence type="ECO:0000313" key="6">
    <source>
        <dbReference type="Proteomes" id="UP000198618"/>
    </source>
</evidence>
<dbReference type="SMART" id="SM00116">
    <property type="entry name" value="CBS"/>
    <property type="match status" value="2"/>
</dbReference>
<dbReference type="SUPFAM" id="SSF54631">
    <property type="entry name" value="CBS-domain pair"/>
    <property type="match status" value="1"/>
</dbReference>
<dbReference type="Proteomes" id="UP000198618">
    <property type="component" value="Unassembled WGS sequence"/>
</dbReference>
<sequence>MLVEEIMNTNVITLSPRASIAEALHLLQKHRIRHIPIINDQNHVVGIVSDRDVRDASPSILDRDADQLVLQNEIQTIMTRQVVTVHPLDFVEEIARIFYDEEFASVPVVQNNQLVGIVTEKDMLYTLIQLTGTHVQGSQIEVKVPHIPGMIPKVTSLFGKRNMNIISVLVYPFYDDPNYKILVFRVQTMNPNPVIQELREAGYELMWPNNIPEPKV</sequence>
<dbReference type="CDD" id="cd04584">
    <property type="entry name" value="CBS_pair_AcuB_like"/>
    <property type="match status" value="1"/>
</dbReference>
<proteinExistence type="predicted"/>
<feature type="domain" description="ACT" evidence="4">
    <location>
        <begin position="139"/>
        <end position="213"/>
    </location>
</feature>
<keyword evidence="1 2" id="KW-0129">CBS domain</keyword>
<dbReference type="InterPro" id="IPR045865">
    <property type="entry name" value="ACT-like_dom_sf"/>
</dbReference>
<dbReference type="PROSITE" id="PS51671">
    <property type="entry name" value="ACT"/>
    <property type="match status" value="1"/>
</dbReference>
<feature type="domain" description="CBS" evidence="3">
    <location>
        <begin position="78"/>
        <end position="133"/>
    </location>
</feature>
<evidence type="ECO:0000259" key="4">
    <source>
        <dbReference type="PROSITE" id="PS51671"/>
    </source>
</evidence>
<evidence type="ECO:0000256" key="2">
    <source>
        <dbReference type="PROSITE-ProRule" id="PRU00703"/>
    </source>
</evidence>
<dbReference type="SUPFAM" id="SSF55021">
    <property type="entry name" value="ACT-like"/>
    <property type="match status" value="1"/>
</dbReference>